<feature type="domain" description="PSI" evidence="5">
    <location>
        <begin position="173"/>
        <end position="224"/>
    </location>
</feature>
<proteinExistence type="predicted"/>
<dbReference type="Pfam" id="PF01403">
    <property type="entry name" value="Sema"/>
    <property type="match status" value="1"/>
</dbReference>
<keyword evidence="7" id="KW-1185">Reference proteome</keyword>
<dbReference type="GO" id="GO:0002116">
    <property type="term" value="C:semaphorin receptor complex"/>
    <property type="evidence" value="ECO:0007669"/>
    <property type="project" value="TreeGrafter"/>
</dbReference>
<dbReference type="AlphaFoldDB" id="A0A8J7T9M2"/>
<dbReference type="GO" id="GO:0007411">
    <property type="term" value="P:axon guidance"/>
    <property type="evidence" value="ECO:0007669"/>
    <property type="project" value="UniProtKB-ARBA"/>
</dbReference>
<dbReference type="Gene3D" id="3.30.1680.10">
    <property type="entry name" value="ligand-binding face of the semaphorins, domain 2"/>
    <property type="match status" value="1"/>
</dbReference>
<evidence type="ECO:0000313" key="6">
    <source>
        <dbReference type="EMBL" id="MBN3315802.1"/>
    </source>
</evidence>
<dbReference type="InterPro" id="IPR031148">
    <property type="entry name" value="Plexin"/>
</dbReference>
<dbReference type="Pfam" id="PF01437">
    <property type="entry name" value="PSI"/>
    <property type="match status" value="1"/>
</dbReference>
<evidence type="ECO:0000256" key="2">
    <source>
        <dbReference type="ARBA" id="ARBA00023136"/>
    </source>
</evidence>
<reference evidence="6" key="1">
    <citation type="journal article" date="2021" name="Cell">
        <title>Tracing the genetic footprints of vertebrate landing in non-teleost ray-finned fishes.</title>
        <authorList>
            <person name="Bi X."/>
            <person name="Wang K."/>
            <person name="Yang L."/>
            <person name="Pan H."/>
            <person name="Jiang H."/>
            <person name="Wei Q."/>
            <person name="Fang M."/>
            <person name="Yu H."/>
            <person name="Zhu C."/>
            <person name="Cai Y."/>
            <person name="He Y."/>
            <person name="Gan X."/>
            <person name="Zeng H."/>
            <person name="Yu D."/>
            <person name="Zhu Y."/>
            <person name="Jiang H."/>
            <person name="Qiu Q."/>
            <person name="Yang H."/>
            <person name="Zhang Y.E."/>
            <person name="Wang W."/>
            <person name="Zhu M."/>
            <person name="He S."/>
            <person name="Zhang G."/>
        </authorList>
    </citation>
    <scope>NUCLEOTIDE SEQUENCE</scope>
    <source>
        <strain evidence="6">Allg_001</strain>
    </source>
</reference>
<dbReference type="Proteomes" id="UP000736164">
    <property type="component" value="Unassembled WGS sequence"/>
</dbReference>
<accession>A0A8J7T9M2</accession>
<feature type="non-terminal residue" evidence="6">
    <location>
        <position position="373"/>
    </location>
</feature>
<dbReference type="EMBL" id="JAAWVO010024760">
    <property type="protein sequence ID" value="MBN3315802.1"/>
    <property type="molecule type" value="Genomic_DNA"/>
</dbReference>
<dbReference type="Pfam" id="PF17960">
    <property type="entry name" value="TIG_plexin"/>
    <property type="match status" value="1"/>
</dbReference>
<evidence type="ECO:0000256" key="1">
    <source>
        <dbReference type="ARBA" id="ARBA00004370"/>
    </source>
</evidence>
<dbReference type="InterPro" id="IPR015943">
    <property type="entry name" value="WD40/YVTN_repeat-like_dom_sf"/>
</dbReference>
<dbReference type="InterPro" id="IPR041019">
    <property type="entry name" value="TIG1_plexin"/>
</dbReference>
<dbReference type="InterPro" id="IPR013783">
    <property type="entry name" value="Ig-like_fold"/>
</dbReference>
<dbReference type="Gene3D" id="2.130.10.10">
    <property type="entry name" value="YVTN repeat-like/Quinoprotein amine dehydrogenase"/>
    <property type="match status" value="1"/>
</dbReference>
<dbReference type="GO" id="GO:0008360">
    <property type="term" value="P:regulation of cell shape"/>
    <property type="evidence" value="ECO:0007669"/>
    <property type="project" value="TreeGrafter"/>
</dbReference>
<dbReference type="PANTHER" id="PTHR22625:SF9">
    <property type="entry name" value="PLEXIN-B2"/>
    <property type="match status" value="1"/>
</dbReference>
<dbReference type="PANTHER" id="PTHR22625">
    <property type="entry name" value="PLEXIN"/>
    <property type="match status" value="1"/>
</dbReference>
<dbReference type="GO" id="GO:0007162">
    <property type="term" value="P:negative regulation of cell adhesion"/>
    <property type="evidence" value="ECO:0007669"/>
    <property type="project" value="TreeGrafter"/>
</dbReference>
<evidence type="ECO:0000256" key="3">
    <source>
        <dbReference type="ARBA" id="ARBA00023157"/>
    </source>
</evidence>
<evidence type="ECO:0000259" key="5">
    <source>
        <dbReference type="SMART" id="SM00423"/>
    </source>
</evidence>
<sequence length="373" mass="41016">NRDLRELYKDPDIVATVKGRRLRWYGHVMRKVPIDSYPCGADFLPSPLAGMPAFAVSSEAVFHSKDQLTAVAVSVENGHSIAFLGTSAGMICKVHLANVSKRYENITVGNTRVNKNLFFAKSWRHIYVTTEKKQSAAAYFSPLSAEGAQASGLIFFPGRGCAVLQITRLPVQQCHQRKSCQACVAPKDPYCGWCVMEGRCTRKAECSRAQEADHWIWSPSGTCVRFTLVPSLGLAGGQLQCDFGGFRWKAGQDADERFSCHPPLISQIPRPPEQQDFVTVGLTLSVADTGVFLASATYRFYQDLLPERPLLSPFSNWTSGEQRLCSSASSPPCFGSLCDQRVPLQFKRTNPDSSLPDSLLPHAASNTQAVSIF</sequence>
<keyword evidence="3" id="KW-1015">Disulfide bond</keyword>
<dbReference type="SUPFAM" id="SSF101912">
    <property type="entry name" value="Sema domain"/>
    <property type="match status" value="1"/>
</dbReference>
<dbReference type="InterPro" id="IPR002165">
    <property type="entry name" value="Plexin_repeat"/>
</dbReference>
<dbReference type="GO" id="GO:0030334">
    <property type="term" value="P:regulation of cell migration"/>
    <property type="evidence" value="ECO:0007669"/>
    <property type="project" value="TreeGrafter"/>
</dbReference>
<dbReference type="GO" id="GO:0050772">
    <property type="term" value="P:positive regulation of axonogenesis"/>
    <property type="evidence" value="ECO:0007669"/>
    <property type="project" value="TreeGrafter"/>
</dbReference>
<feature type="non-terminal residue" evidence="6">
    <location>
        <position position="1"/>
    </location>
</feature>
<evidence type="ECO:0000313" key="7">
    <source>
        <dbReference type="Proteomes" id="UP000736164"/>
    </source>
</evidence>
<dbReference type="InterPro" id="IPR036352">
    <property type="entry name" value="Semap_dom_sf"/>
</dbReference>
<comment type="subcellular location">
    <subcellularLocation>
        <location evidence="1">Membrane</location>
    </subcellularLocation>
</comment>
<comment type="caution">
    <text evidence="6">The sequence shown here is derived from an EMBL/GenBank/DDBJ whole genome shotgun (WGS) entry which is preliminary data.</text>
</comment>
<dbReference type="GO" id="GO:0017154">
    <property type="term" value="F:semaphorin receptor activity"/>
    <property type="evidence" value="ECO:0007669"/>
    <property type="project" value="InterPro"/>
</dbReference>
<dbReference type="SUPFAM" id="SSF103575">
    <property type="entry name" value="Plexin repeat"/>
    <property type="match status" value="1"/>
</dbReference>
<keyword evidence="4" id="KW-0325">Glycoprotein</keyword>
<dbReference type="InterPro" id="IPR016201">
    <property type="entry name" value="PSI"/>
</dbReference>
<keyword evidence="2" id="KW-0472">Membrane</keyword>
<dbReference type="Gene3D" id="2.60.40.10">
    <property type="entry name" value="Immunoglobulins"/>
    <property type="match status" value="1"/>
</dbReference>
<protein>
    <submittedName>
        <fullName evidence="6">PLXB2 protein</fullName>
    </submittedName>
</protein>
<dbReference type="InterPro" id="IPR001627">
    <property type="entry name" value="Semap_dom"/>
</dbReference>
<organism evidence="6 7">
    <name type="scientific">Atractosteus spatula</name>
    <name type="common">Alligator gar</name>
    <name type="synonym">Lepisosteus spatula</name>
    <dbReference type="NCBI Taxonomy" id="7917"/>
    <lineage>
        <taxon>Eukaryota</taxon>
        <taxon>Metazoa</taxon>
        <taxon>Chordata</taxon>
        <taxon>Craniata</taxon>
        <taxon>Vertebrata</taxon>
        <taxon>Euteleostomi</taxon>
        <taxon>Actinopterygii</taxon>
        <taxon>Neopterygii</taxon>
        <taxon>Holostei</taxon>
        <taxon>Semionotiformes</taxon>
        <taxon>Lepisosteidae</taxon>
        <taxon>Atractosteus</taxon>
    </lineage>
</organism>
<gene>
    <name evidence="6" type="primary">Plxnb2_1</name>
    <name evidence="6" type="ORF">GTO95_0011139</name>
</gene>
<name>A0A8J7T9M2_ATRSP</name>
<evidence type="ECO:0000256" key="4">
    <source>
        <dbReference type="ARBA" id="ARBA00023180"/>
    </source>
</evidence>
<dbReference type="GO" id="GO:0005886">
    <property type="term" value="C:plasma membrane"/>
    <property type="evidence" value="ECO:0007669"/>
    <property type="project" value="TreeGrafter"/>
</dbReference>
<dbReference type="SMART" id="SM00423">
    <property type="entry name" value="PSI"/>
    <property type="match status" value="1"/>
</dbReference>